<dbReference type="NCBIfam" id="TIGR02274">
    <property type="entry name" value="dCTP_deam"/>
    <property type="match status" value="1"/>
</dbReference>
<keyword evidence="1" id="KW-0378">Hydrolase</keyword>
<sequence length="175" mass="19803">MILTGPKIHEEVLNGNIVIDPFDPVQLNPNSYDFRLGSKLKVYKNLELDTKNENETETIELTESGIVLYPNKLYLGHTVEKIGSEKYVPIIRGKSSTGRLGLFVHITADLIDIGYIGRFTLMLHAVQPLRVLPGMRIGQVTFWKVFGDIKLYEGKYQGSMEPAASQVYKDFKLKD</sequence>
<dbReference type="Pfam" id="PF22769">
    <property type="entry name" value="DCD"/>
    <property type="match status" value="1"/>
</dbReference>
<dbReference type="Gene3D" id="2.70.40.10">
    <property type="match status" value="1"/>
</dbReference>
<name>A0A656PN78_UNCKA</name>
<evidence type="ECO:0000313" key="4">
    <source>
        <dbReference type="Proteomes" id="UP000262056"/>
    </source>
</evidence>
<evidence type="ECO:0000256" key="1">
    <source>
        <dbReference type="ARBA" id="ARBA00022801"/>
    </source>
</evidence>
<dbReference type="GO" id="GO:0006229">
    <property type="term" value="P:dUTP biosynthetic process"/>
    <property type="evidence" value="ECO:0007669"/>
    <property type="project" value="InterPro"/>
</dbReference>
<dbReference type="PANTHER" id="PTHR42680">
    <property type="entry name" value="DCTP DEAMINASE"/>
    <property type="match status" value="1"/>
</dbReference>
<evidence type="ECO:0000256" key="2">
    <source>
        <dbReference type="ARBA" id="ARBA00023080"/>
    </source>
</evidence>
<dbReference type="AlphaFoldDB" id="A0A656PN78"/>
<dbReference type="SUPFAM" id="SSF51283">
    <property type="entry name" value="dUTPase-like"/>
    <property type="match status" value="1"/>
</dbReference>
<dbReference type="InterPro" id="IPR011962">
    <property type="entry name" value="dCTP_deaminase"/>
</dbReference>
<reference evidence="3 4" key="1">
    <citation type="journal article" date="2018" name="Nat. Biotechnol.">
        <title>A standardized bacterial taxonomy based on genome phylogeny substantially revises the tree of life.</title>
        <authorList>
            <person name="Parks D.H."/>
            <person name="Chuvochina M."/>
            <person name="Waite D.W."/>
            <person name="Rinke C."/>
            <person name="Skarshewski A."/>
            <person name="Chaumeil P.A."/>
            <person name="Hugenholtz P."/>
        </authorList>
    </citation>
    <scope>NUCLEOTIDE SEQUENCE [LARGE SCALE GENOMIC DNA]</scope>
    <source>
        <strain evidence="3">UBA12021</strain>
    </source>
</reference>
<dbReference type="GO" id="GO:0008829">
    <property type="term" value="F:dCTP deaminase activity"/>
    <property type="evidence" value="ECO:0007669"/>
    <property type="project" value="InterPro"/>
</dbReference>
<gene>
    <name evidence="3" type="primary">dcd</name>
    <name evidence="3" type="ORF">DIU24_03230</name>
</gene>
<dbReference type="InterPro" id="IPR036157">
    <property type="entry name" value="dUTPase-like_sf"/>
</dbReference>
<dbReference type="Proteomes" id="UP000262056">
    <property type="component" value="Unassembled WGS sequence"/>
</dbReference>
<proteinExistence type="predicted"/>
<protein>
    <submittedName>
        <fullName evidence="3">dCTP deaminase</fullName>
    </submittedName>
</protein>
<dbReference type="PANTHER" id="PTHR42680:SF3">
    <property type="entry name" value="DCTP DEAMINASE"/>
    <property type="match status" value="1"/>
</dbReference>
<dbReference type="InterPro" id="IPR033704">
    <property type="entry name" value="dUTPase_trimeric"/>
</dbReference>
<keyword evidence="2" id="KW-0546">Nucleotide metabolism</keyword>
<organism evidence="3 4">
    <name type="scientific">candidate division WWE3 bacterium</name>
    <dbReference type="NCBI Taxonomy" id="2053526"/>
    <lineage>
        <taxon>Bacteria</taxon>
        <taxon>Katanobacteria</taxon>
    </lineage>
</organism>
<dbReference type="EMBL" id="DQFB01000004">
    <property type="protein sequence ID" value="HCQ40695.1"/>
    <property type="molecule type" value="Genomic_DNA"/>
</dbReference>
<accession>A0A656PN78</accession>
<evidence type="ECO:0000313" key="3">
    <source>
        <dbReference type="EMBL" id="HCQ40695.1"/>
    </source>
</evidence>
<dbReference type="CDD" id="cd07557">
    <property type="entry name" value="trimeric_dUTPase"/>
    <property type="match status" value="1"/>
</dbReference>
<comment type="caution">
    <text evidence="3">The sequence shown here is derived from an EMBL/GenBank/DDBJ whole genome shotgun (WGS) entry which is preliminary data.</text>
</comment>
<dbReference type="GO" id="GO:0015949">
    <property type="term" value="P:nucleobase-containing small molecule interconversion"/>
    <property type="evidence" value="ECO:0007669"/>
    <property type="project" value="TreeGrafter"/>
</dbReference>